<dbReference type="AlphaFoldDB" id="A0A8K2A2S6"/>
<protein>
    <submittedName>
        <fullName evidence="1">Uncharacterized protein</fullName>
    </submittedName>
</protein>
<evidence type="ECO:0000313" key="1">
    <source>
        <dbReference type="EMBL" id="NCJ08602.1"/>
    </source>
</evidence>
<sequence>MRILTDNEYYSEAESKLRQVFLNENPKLPQFGSNAEEVKLLYEYFPPDVEVVNALISTASHMGDSSLYLSIVNVVDFNSSMTKHWWIPFEEISTYLSIDTNTFGLSYQLESVIFSPQGKWAMMSSFERYAILAGTQNFIQKFSEHFSGIDKQIFDYLKIFRKCINKDGIEKVNIAWLGDFLKSIYTTEKAKEILKISELEKYVNLIP</sequence>
<dbReference type="Proteomes" id="UP000607397">
    <property type="component" value="Unassembled WGS sequence"/>
</dbReference>
<reference evidence="1" key="1">
    <citation type="submission" date="2019-12" db="EMBL/GenBank/DDBJ databases">
        <title>High-Quality draft genome sequences of three cyanobacteria isolated from the limestone walls of the Old Cathedral of Coimbra.</title>
        <authorList>
            <person name="Tiago I."/>
            <person name="Soares F."/>
            <person name="Portugal A."/>
        </authorList>
    </citation>
    <scope>NUCLEOTIDE SEQUENCE [LARGE SCALE GENOMIC DNA]</scope>
    <source>
        <strain evidence="1">C</strain>
    </source>
</reference>
<comment type="caution">
    <text evidence="1">The sequence shown here is derived from an EMBL/GenBank/DDBJ whole genome shotgun (WGS) entry which is preliminary data.</text>
</comment>
<accession>A0A8K2A2S6</accession>
<organism evidence="1 2">
    <name type="scientific">Petrachloros mirabilis ULC683</name>
    <dbReference type="NCBI Taxonomy" id="2781853"/>
    <lineage>
        <taxon>Bacteria</taxon>
        <taxon>Bacillati</taxon>
        <taxon>Cyanobacteriota</taxon>
        <taxon>Cyanophyceae</taxon>
        <taxon>Synechococcales</taxon>
        <taxon>Petrachlorosaceae</taxon>
        <taxon>Petrachloros</taxon>
        <taxon>Petrachloros mirabilis</taxon>
    </lineage>
</organism>
<gene>
    <name evidence="1" type="ORF">GS597_19225</name>
</gene>
<keyword evidence="2" id="KW-1185">Reference proteome</keyword>
<evidence type="ECO:0000313" key="2">
    <source>
        <dbReference type="Proteomes" id="UP000607397"/>
    </source>
</evidence>
<name>A0A8K2A2S6_9CYAN</name>
<dbReference type="RefSeq" id="WP_161827075.1">
    <property type="nucleotide sequence ID" value="NZ_WVIC01000059.1"/>
</dbReference>
<dbReference type="EMBL" id="WVIC01000059">
    <property type="protein sequence ID" value="NCJ08602.1"/>
    <property type="molecule type" value="Genomic_DNA"/>
</dbReference>
<proteinExistence type="predicted"/>